<name>A0A7N4NPH5_SARHA</name>
<dbReference type="InterPro" id="IPR018303">
    <property type="entry name" value="ATPase_P-typ_P_site"/>
</dbReference>
<feature type="transmembrane region" description="Helical" evidence="24">
    <location>
        <begin position="1151"/>
        <end position="1169"/>
    </location>
</feature>
<comment type="subcellular location">
    <subcellularLocation>
        <location evidence="3">Cytoplasmic vesicle</location>
        <location evidence="3">Autophagosome membrane</location>
        <topology evidence="3">Multi-pass membrane protein</topology>
    </subcellularLocation>
    <subcellularLocation>
        <location evidence="21">Endosome</location>
        <location evidence="21">Multivesicular body membrane</location>
        <topology evidence="21">Multi-pass membrane protein</topology>
    </subcellularLocation>
    <subcellularLocation>
        <location evidence="1">Late endosome membrane</location>
        <topology evidence="1">Multi-pass membrane protein</topology>
    </subcellularLocation>
    <subcellularLocation>
        <location evidence="2">Lysosome membrane</location>
        <topology evidence="2">Multi-pass membrane protein</topology>
    </subcellularLocation>
</comment>
<dbReference type="FunFam" id="3.40.50.1000:FF:000045">
    <property type="entry name" value="Cation-transporting ATPase"/>
    <property type="match status" value="1"/>
</dbReference>
<dbReference type="InterPro" id="IPR047821">
    <property type="entry name" value="P5B-type_ATPase"/>
</dbReference>
<evidence type="ECO:0000259" key="25">
    <source>
        <dbReference type="Pfam" id="PF00122"/>
    </source>
</evidence>
<dbReference type="Gene3D" id="3.40.1110.10">
    <property type="entry name" value="Calcium-transporting ATPase, cytoplasmic domain N"/>
    <property type="match status" value="1"/>
</dbReference>
<keyword evidence="9" id="KW-0547">Nucleotide-binding</keyword>
<evidence type="ECO:0000256" key="8">
    <source>
        <dbReference type="ARBA" id="ARBA00022723"/>
    </source>
</evidence>
<evidence type="ECO:0000256" key="2">
    <source>
        <dbReference type="ARBA" id="ARBA00004155"/>
    </source>
</evidence>
<protein>
    <recommendedName>
        <fullName evidence="23">Polyamine-transporting ATPase 13A2</fullName>
    </recommendedName>
</protein>
<dbReference type="Pfam" id="PF13246">
    <property type="entry name" value="Cation_ATPase"/>
    <property type="match status" value="1"/>
</dbReference>
<dbReference type="CDD" id="cd07542">
    <property type="entry name" value="P-type_ATPase_cation"/>
    <property type="match status" value="1"/>
</dbReference>
<dbReference type="GO" id="GO:0019829">
    <property type="term" value="F:ATPase-coupled monoatomic cation transmembrane transporter activity"/>
    <property type="evidence" value="ECO:0007669"/>
    <property type="project" value="InterPro"/>
</dbReference>
<dbReference type="GO" id="GO:0046872">
    <property type="term" value="F:metal ion binding"/>
    <property type="evidence" value="ECO:0007669"/>
    <property type="project" value="UniProtKB-KW"/>
</dbReference>
<proteinExistence type="inferred from homology"/>
<dbReference type="GO" id="GO:0016887">
    <property type="term" value="F:ATP hydrolysis activity"/>
    <property type="evidence" value="ECO:0007669"/>
    <property type="project" value="InterPro"/>
</dbReference>
<evidence type="ECO:0000256" key="18">
    <source>
        <dbReference type="ARBA" id="ARBA00050445"/>
    </source>
</evidence>
<dbReference type="PANTHER" id="PTHR45630">
    <property type="entry name" value="CATION-TRANSPORTING ATPASE-RELATED"/>
    <property type="match status" value="1"/>
</dbReference>
<dbReference type="GO" id="GO:0000421">
    <property type="term" value="C:autophagosome membrane"/>
    <property type="evidence" value="ECO:0007669"/>
    <property type="project" value="UniProtKB-SubCell"/>
</dbReference>
<evidence type="ECO:0000256" key="21">
    <source>
        <dbReference type="ARBA" id="ARBA00060400"/>
    </source>
</evidence>
<dbReference type="InterPro" id="IPR036412">
    <property type="entry name" value="HAD-like_sf"/>
</dbReference>
<keyword evidence="17" id="KW-0968">Cytoplasmic vesicle</keyword>
<evidence type="ECO:0000256" key="13">
    <source>
        <dbReference type="ARBA" id="ARBA00022967"/>
    </source>
</evidence>
<dbReference type="GO" id="GO:0016241">
    <property type="term" value="P:regulation of macroautophagy"/>
    <property type="evidence" value="ECO:0007669"/>
    <property type="project" value="Ensembl"/>
</dbReference>
<dbReference type="GO" id="GO:0015203">
    <property type="term" value="F:polyamine transmembrane transporter activity"/>
    <property type="evidence" value="ECO:0007669"/>
    <property type="project" value="Ensembl"/>
</dbReference>
<dbReference type="InterPro" id="IPR023298">
    <property type="entry name" value="ATPase_P-typ_TM_dom_sf"/>
</dbReference>
<dbReference type="InterPro" id="IPR006544">
    <property type="entry name" value="P-type_TPase_V"/>
</dbReference>
<dbReference type="GO" id="GO:0034599">
    <property type="term" value="P:cellular response to oxidative stress"/>
    <property type="evidence" value="ECO:0007669"/>
    <property type="project" value="Ensembl"/>
</dbReference>
<dbReference type="Pfam" id="PF12409">
    <property type="entry name" value="P5-ATPase"/>
    <property type="match status" value="1"/>
</dbReference>
<evidence type="ECO:0000259" key="27">
    <source>
        <dbReference type="Pfam" id="PF12409"/>
    </source>
</evidence>
<feature type="domain" description="Cation-transporting P-type ATPase N-terminal" evidence="26">
    <location>
        <begin position="233"/>
        <end position="291"/>
    </location>
</feature>
<feature type="transmembrane region" description="Helical" evidence="24">
    <location>
        <begin position="469"/>
        <end position="490"/>
    </location>
</feature>
<comment type="catalytic activity">
    <reaction evidence="19">
        <text>spermine(out) + ATP + H2O = spermine(in) + ADP + phosphate + H(+)</text>
        <dbReference type="Rhea" id="RHEA:63368"/>
        <dbReference type="ChEBI" id="CHEBI:15377"/>
        <dbReference type="ChEBI" id="CHEBI:15378"/>
        <dbReference type="ChEBI" id="CHEBI:30616"/>
        <dbReference type="ChEBI" id="CHEBI:43474"/>
        <dbReference type="ChEBI" id="CHEBI:45725"/>
        <dbReference type="ChEBI" id="CHEBI:456216"/>
    </reaction>
</comment>
<comment type="subunit">
    <text evidence="22">Interacts with MYCBP2; the interaction inhibits the ubiquitination of TSC2 by MYCBP2. Interacts with HDAC6; the interaction results in recruitment of HDAC6 to lysosomes to promote CTTN deacetylation.</text>
</comment>
<dbReference type="SUPFAM" id="SSF81665">
    <property type="entry name" value="Calcium ATPase, transmembrane domain M"/>
    <property type="match status" value="1"/>
</dbReference>
<dbReference type="SFLD" id="SFLDF00027">
    <property type="entry name" value="p-type_atpase"/>
    <property type="match status" value="1"/>
</dbReference>
<feature type="transmembrane region" description="Helical" evidence="24">
    <location>
        <begin position="1035"/>
        <end position="1056"/>
    </location>
</feature>
<dbReference type="Pfam" id="PF00690">
    <property type="entry name" value="Cation_ATPase_N"/>
    <property type="match status" value="1"/>
</dbReference>
<evidence type="ECO:0000256" key="10">
    <source>
        <dbReference type="ARBA" id="ARBA00022753"/>
    </source>
</evidence>
<keyword evidence="10" id="KW-0967">Endosome</keyword>
<dbReference type="Gene3D" id="2.70.150.10">
    <property type="entry name" value="Calcium-transporting ATPase, cytoplasmic transduction domain A"/>
    <property type="match status" value="1"/>
</dbReference>
<evidence type="ECO:0000256" key="14">
    <source>
        <dbReference type="ARBA" id="ARBA00022989"/>
    </source>
</evidence>
<dbReference type="GO" id="GO:1905165">
    <property type="term" value="P:regulation of lysosomal protein catabolic process"/>
    <property type="evidence" value="ECO:0007669"/>
    <property type="project" value="Ensembl"/>
</dbReference>
<dbReference type="GO" id="GO:0006879">
    <property type="term" value="P:intracellular iron ion homeostasis"/>
    <property type="evidence" value="ECO:0007669"/>
    <property type="project" value="Ensembl"/>
</dbReference>
<keyword evidence="6" id="KW-0597">Phosphoprotein</keyword>
<dbReference type="GO" id="GO:1903710">
    <property type="term" value="P:spermine transmembrane transport"/>
    <property type="evidence" value="ECO:0007669"/>
    <property type="project" value="Ensembl"/>
</dbReference>
<dbReference type="GO" id="GO:0005524">
    <property type="term" value="F:ATP binding"/>
    <property type="evidence" value="ECO:0007669"/>
    <property type="project" value="UniProtKB-KW"/>
</dbReference>
<dbReference type="GO" id="GO:0071287">
    <property type="term" value="P:cellular response to manganese ion"/>
    <property type="evidence" value="ECO:0007669"/>
    <property type="project" value="Ensembl"/>
</dbReference>
<evidence type="ECO:0000313" key="29">
    <source>
        <dbReference type="Proteomes" id="UP000007648"/>
    </source>
</evidence>
<dbReference type="GO" id="GO:0043005">
    <property type="term" value="C:neuron projection"/>
    <property type="evidence" value="ECO:0007669"/>
    <property type="project" value="Ensembl"/>
</dbReference>
<dbReference type="GO" id="GO:0016243">
    <property type="term" value="P:regulation of autophagosome size"/>
    <property type="evidence" value="ECO:0007669"/>
    <property type="project" value="Ensembl"/>
</dbReference>
<evidence type="ECO:0000256" key="1">
    <source>
        <dbReference type="ARBA" id="ARBA00004107"/>
    </source>
</evidence>
<dbReference type="InterPro" id="IPR008250">
    <property type="entry name" value="ATPase_P-typ_transduc_dom_A_sf"/>
</dbReference>
<dbReference type="GO" id="GO:0097734">
    <property type="term" value="P:extracellular exosome biogenesis"/>
    <property type="evidence" value="ECO:0007669"/>
    <property type="project" value="Ensembl"/>
</dbReference>
<feature type="domain" description="P-type ATPase A" evidence="25">
    <location>
        <begin position="335"/>
        <end position="451"/>
    </location>
</feature>
<evidence type="ECO:0000256" key="15">
    <source>
        <dbReference type="ARBA" id="ARBA00023136"/>
    </source>
</evidence>
<keyword evidence="14 24" id="KW-1133">Transmembrane helix</keyword>
<dbReference type="FunFam" id="2.70.150.10:FF:000060">
    <property type="entry name" value="Cation-transporting ATPase"/>
    <property type="match status" value="1"/>
</dbReference>
<dbReference type="PRINTS" id="PR00121">
    <property type="entry name" value="NAKATPASE"/>
</dbReference>
<dbReference type="GO" id="GO:0032585">
    <property type="term" value="C:multivesicular body membrane"/>
    <property type="evidence" value="ECO:0007669"/>
    <property type="project" value="UniProtKB-SubCell"/>
</dbReference>
<dbReference type="Ensembl" id="ENSSHAT00000030865.1">
    <property type="protein sequence ID" value="ENSSHAP00000026215.1"/>
    <property type="gene ID" value="ENSSHAG00000008281.2"/>
</dbReference>
<dbReference type="GO" id="GO:0006882">
    <property type="term" value="P:intracellular zinc ion homeostasis"/>
    <property type="evidence" value="ECO:0007669"/>
    <property type="project" value="Ensembl"/>
</dbReference>
<dbReference type="FunFam" id="1.20.1110.10:FF:000023">
    <property type="entry name" value="Cation-transporting ATPase"/>
    <property type="match status" value="1"/>
</dbReference>
<dbReference type="Gene3D" id="3.40.50.1000">
    <property type="entry name" value="HAD superfamily/HAD-like"/>
    <property type="match status" value="1"/>
</dbReference>
<evidence type="ECO:0000256" key="17">
    <source>
        <dbReference type="ARBA" id="ARBA00023329"/>
    </source>
</evidence>
<dbReference type="GO" id="GO:1903543">
    <property type="term" value="P:positive regulation of exosomal secretion"/>
    <property type="evidence" value="ECO:0007669"/>
    <property type="project" value="Ensembl"/>
</dbReference>
<keyword evidence="11" id="KW-0067">ATP-binding</keyword>
<sequence>MGSCWSRRDSRRQRLDSLLPHYGTLPRNPAKTCVEVIGYQESLWRTGLCHVGALLTAGILLLIFHWKPQLKVKARCTPCPLKLAEWLIIKDQFGQLFTTRVQTELVSEGSLSHPQEGRWDWKLEEDGRNHVAVGVSQEEVWRDTIQLCRKEEVIGSFSPVLVLPTYLLLPPLPRTWFLEYPSPVLFFSGLHCSFYPSLFQQNILRYYVFEGVRYIWFEAQQAFRRVSVLDETNTCEDLHHYSTGLSLQDQSIKKKIYGLNLIDVPIKSYARLLVDEVLNPFYLFQAFSIALWLWDTYYYYAGCIFTISIVSIILALYETRKQSRSLQNMVKMTMSVNVRRAGGENMLVNSTELVPGDCLVLPAGGMLMPCDAALLSGECMVNESMLTGESVPVMKTSLPNGPFLYSPEEHRRHTLFCGTQVLQAKAYMESDVLAVVTRTGFCTAKGDLVSSILHPKPISFKFYRDALKFVFILSILAFVGTIYSIVILIHNKVAVTEIVKRSLDLVTVVVPPALPAAMTVAIISAQNRLKKQKIFCISPPRINLGAKLRLICFDKTGTLTEEGLDVWGVLPLKGYDSPLPDPRQLPGGPLLTTLASCHSLSLLNDQPIGDPIDLKMVESTGWLLEEVGSETLVFGTKVMAVMRPPPPEEQLQGTEPPVPIGILHRFPFSSSLQRMSVVVVRQGEAHAEAFMKGAPEMVASLCTPDTVPPNFFQELQHYTSNGFRVLALAFKPLPIAPTLEKAQQLTRTEVESELTMLGLLMMKNVLKPETEPTIQALRRANIRTVMVTGDNMLTAVNVSRSCGMVKPHEPVVFVHASAPARGKPASIKFVPFEHSPGGEQAEPKGYIVELTGEACHLALNGKAFAVILDHFPELLPKILLQATIFARMTPEQKTQLVCGFRNLDYCVGMCGDGANDCGALKAADVGISLSEAEASVASPFTSQITNIECVPKVIREGRCSLVTSFCIFQYMALYSFIQFISVLVLYTINTNLGDLQFLFIDLAITTSVTVLMSFTEPAPELGVSRPPGALLRAAVLGSLFLQTALVLTIQLSGYFITVSQPWFVPLNRTVSGAQNLPNYENTVIFCLSGFQYLTLAVTMSKGPPFRRPLYTNVAFLLVLLVLAIILVVLTLGLLDFLLRWLTLKDIQDIRFKLLLLGLAALNFVAAFMLEVPRDWGARPLCVGDGWDGGPCLGATALPWTLRELQEDDTEVQRPTQGSITQSLPF</sequence>
<evidence type="ECO:0000256" key="7">
    <source>
        <dbReference type="ARBA" id="ARBA00022692"/>
    </source>
</evidence>
<evidence type="ECO:0000256" key="22">
    <source>
        <dbReference type="ARBA" id="ARBA00065284"/>
    </source>
</evidence>
<evidence type="ECO:0000256" key="9">
    <source>
        <dbReference type="ARBA" id="ARBA00022741"/>
    </source>
</evidence>
<evidence type="ECO:0000256" key="4">
    <source>
        <dbReference type="ARBA" id="ARBA00006000"/>
    </source>
</evidence>
<dbReference type="PROSITE" id="PS00154">
    <property type="entry name" value="ATPASE_E1_E2"/>
    <property type="match status" value="1"/>
</dbReference>
<dbReference type="PANTHER" id="PTHR45630:SF2">
    <property type="entry name" value="POLYAMINE-TRANSPORTING ATPASE 13A2"/>
    <property type="match status" value="1"/>
</dbReference>
<dbReference type="GO" id="GO:1900180">
    <property type="term" value="P:regulation of protein localization to nucleus"/>
    <property type="evidence" value="ECO:0007669"/>
    <property type="project" value="Ensembl"/>
</dbReference>
<dbReference type="GO" id="GO:0061462">
    <property type="term" value="P:protein localization to lysosome"/>
    <property type="evidence" value="ECO:0007669"/>
    <property type="project" value="Ensembl"/>
</dbReference>
<evidence type="ECO:0000256" key="23">
    <source>
        <dbReference type="ARBA" id="ARBA00074227"/>
    </source>
</evidence>
<dbReference type="SUPFAM" id="SSF56784">
    <property type="entry name" value="HAD-like"/>
    <property type="match status" value="1"/>
</dbReference>
<keyword evidence="15 24" id="KW-0472">Membrane</keyword>
<dbReference type="SFLD" id="SFLDG00002">
    <property type="entry name" value="C1.7:_P-type_atpase_like"/>
    <property type="match status" value="1"/>
</dbReference>
<reference evidence="28" key="2">
    <citation type="submission" date="2025-08" db="UniProtKB">
        <authorList>
            <consortium name="Ensembl"/>
        </authorList>
    </citation>
    <scope>IDENTIFICATION</scope>
</reference>
<dbReference type="InterPro" id="IPR059000">
    <property type="entry name" value="ATPase_P-type_domA"/>
</dbReference>
<feature type="transmembrane region" description="Helical" evidence="24">
    <location>
        <begin position="44"/>
        <end position="64"/>
    </location>
</feature>
<feature type="transmembrane region" description="Helical" evidence="24">
    <location>
        <begin position="277"/>
        <end position="293"/>
    </location>
</feature>
<dbReference type="InterPro" id="IPR004014">
    <property type="entry name" value="ATPase_P-typ_cation-transptr_N"/>
</dbReference>
<dbReference type="GO" id="GO:0080025">
    <property type="term" value="F:phosphatidylinositol-3,5-bisphosphate binding"/>
    <property type="evidence" value="ECO:0007669"/>
    <property type="project" value="Ensembl"/>
</dbReference>
<evidence type="ECO:0000256" key="5">
    <source>
        <dbReference type="ARBA" id="ARBA00022448"/>
    </source>
</evidence>
<reference evidence="28 29" key="1">
    <citation type="journal article" date="2011" name="Proc. Natl. Acad. Sci. U.S.A.">
        <title>Genetic diversity and population structure of the endangered marsupial Sarcophilus harrisii (Tasmanian devil).</title>
        <authorList>
            <person name="Miller W."/>
            <person name="Hayes V.M."/>
            <person name="Ratan A."/>
            <person name="Petersen D.C."/>
            <person name="Wittekindt N.E."/>
            <person name="Miller J."/>
            <person name="Walenz B."/>
            <person name="Knight J."/>
            <person name="Qi J."/>
            <person name="Zhao F."/>
            <person name="Wang Q."/>
            <person name="Bedoya-Reina O.C."/>
            <person name="Katiyar N."/>
            <person name="Tomsho L.P."/>
            <person name="Kasson L.M."/>
            <person name="Hardie R.A."/>
            <person name="Woodbridge P."/>
            <person name="Tindall E.A."/>
            <person name="Bertelsen M.F."/>
            <person name="Dixon D."/>
            <person name="Pyecroft S."/>
            <person name="Helgen K.M."/>
            <person name="Lesk A.M."/>
            <person name="Pringle T.H."/>
            <person name="Patterson N."/>
            <person name="Zhang Y."/>
            <person name="Kreiss A."/>
            <person name="Woods G.M."/>
            <person name="Jones M.E."/>
            <person name="Schuster S.C."/>
        </authorList>
    </citation>
    <scope>NUCLEOTIDE SEQUENCE [LARGE SCALE GENOMIC DNA]</scope>
</reference>
<evidence type="ECO:0000256" key="20">
    <source>
        <dbReference type="ARBA" id="ARBA00053898"/>
    </source>
</evidence>
<dbReference type="SUPFAM" id="SSF81660">
    <property type="entry name" value="Metal cation-transporting ATPase, ATP-binding domain N"/>
    <property type="match status" value="1"/>
</dbReference>
<evidence type="ECO:0000259" key="26">
    <source>
        <dbReference type="Pfam" id="PF00690"/>
    </source>
</evidence>
<feature type="transmembrane region" description="Helical" evidence="24">
    <location>
        <begin position="961"/>
        <end position="989"/>
    </location>
</feature>
<dbReference type="InterPro" id="IPR023214">
    <property type="entry name" value="HAD_sf"/>
</dbReference>
<dbReference type="Pfam" id="PF00122">
    <property type="entry name" value="E1-E2_ATPase"/>
    <property type="match status" value="1"/>
</dbReference>
<dbReference type="PRINTS" id="PR00119">
    <property type="entry name" value="CATATPASE"/>
</dbReference>
<dbReference type="GO" id="GO:0010628">
    <property type="term" value="P:positive regulation of gene expression"/>
    <property type="evidence" value="ECO:0007669"/>
    <property type="project" value="Ensembl"/>
</dbReference>
<dbReference type="AlphaFoldDB" id="A0A7N4NPH5"/>
<accession>A0A7N4NPH5</accession>
<keyword evidence="16" id="KW-0458">Lysosome</keyword>
<dbReference type="InterPro" id="IPR044492">
    <property type="entry name" value="P_typ_ATPase_HD_dom"/>
</dbReference>
<dbReference type="GO" id="GO:0043025">
    <property type="term" value="C:neuronal cell body"/>
    <property type="evidence" value="ECO:0007669"/>
    <property type="project" value="Ensembl"/>
</dbReference>
<evidence type="ECO:0000256" key="16">
    <source>
        <dbReference type="ARBA" id="ARBA00023228"/>
    </source>
</evidence>
<dbReference type="GO" id="GO:0030133">
    <property type="term" value="C:transport vesicle"/>
    <property type="evidence" value="ECO:0007669"/>
    <property type="project" value="Ensembl"/>
</dbReference>
<feature type="transmembrane region" description="Helical" evidence="24">
    <location>
        <begin position="502"/>
        <end position="523"/>
    </location>
</feature>
<feature type="transmembrane region" description="Helical" evidence="24">
    <location>
        <begin position="1109"/>
        <end position="1131"/>
    </location>
</feature>
<dbReference type="SFLD" id="SFLDS00003">
    <property type="entry name" value="Haloacid_Dehalogenase"/>
    <property type="match status" value="1"/>
</dbReference>
<evidence type="ECO:0000256" key="6">
    <source>
        <dbReference type="ARBA" id="ARBA00022553"/>
    </source>
</evidence>
<comment type="catalytic activity">
    <reaction evidence="18">
        <text>spermidine(out) + ATP + H2O = spermidine(in) + ADP + phosphate + H(+)</text>
        <dbReference type="Rhea" id="RHEA:29999"/>
        <dbReference type="ChEBI" id="CHEBI:15377"/>
        <dbReference type="ChEBI" id="CHEBI:15378"/>
        <dbReference type="ChEBI" id="CHEBI:30616"/>
        <dbReference type="ChEBI" id="CHEBI:43474"/>
        <dbReference type="ChEBI" id="CHEBI:57834"/>
        <dbReference type="ChEBI" id="CHEBI:456216"/>
    </reaction>
</comment>
<evidence type="ECO:0000256" key="24">
    <source>
        <dbReference type="SAM" id="Phobius"/>
    </source>
</evidence>
<dbReference type="GeneTree" id="ENSGT00940000159714"/>
<keyword evidence="13" id="KW-1278">Translocase</keyword>
<feature type="domain" description="P5B-type ATPase N-terminal" evidence="27">
    <location>
        <begin position="34"/>
        <end position="112"/>
    </location>
</feature>
<dbReference type="FunFam" id="3.40.1110.10:FF:000026">
    <property type="entry name" value="Cation-transporting ATPase"/>
    <property type="match status" value="1"/>
</dbReference>
<dbReference type="NCBIfam" id="TIGR01657">
    <property type="entry name" value="P-ATPase-V"/>
    <property type="match status" value="1"/>
</dbReference>
<keyword evidence="12" id="KW-0460">Magnesium</keyword>
<evidence type="ECO:0000256" key="19">
    <source>
        <dbReference type="ARBA" id="ARBA00051772"/>
    </source>
</evidence>
<dbReference type="FunCoup" id="A0A7N4NPH5">
    <property type="interactions" value="1054"/>
</dbReference>
<feature type="transmembrane region" description="Helical" evidence="24">
    <location>
        <begin position="995"/>
        <end position="1014"/>
    </location>
</feature>
<keyword evidence="5" id="KW-0813">Transport</keyword>
<dbReference type="InterPro" id="IPR023299">
    <property type="entry name" value="ATPase_P-typ_cyto_dom_N"/>
</dbReference>
<evidence type="ECO:0000256" key="12">
    <source>
        <dbReference type="ARBA" id="ARBA00022842"/>
    </source>
</evidence>
<dbReference type="SUPFAM" id="SSF81653">
    <property type="entry name" value="Calcium ATPase, transduction domain A"/>
    <property type="match status" value="1"/>
</dbReference>
<dbReference type="GO" id="GO:0015662">
    <property type="term" value="F:P-type ion transporter activity"/>
    <property type="evidence" value="ECO:0007669"/>
    <property type="project" value="InterPro"/>
</dbReference>
<dbReference type="GO" id="GO:0070300">
    <property type="term" value="F:phosphatidic acid binding"/>
    <property type="evidence" value="ECO:0007669"/>
    <property type="project" value="Ensembl"/>
</dbReference>
<dbReference type="GO" id="GO:0055088">
    <property type="term" value="P:lipid homeostasis"/>
    <property type="evidence" value="ECO:0007669"/>
    <property type="project" value="Ensembl"/>
</dbReference>
<reference evidence="28" key="3">
    <citation type="submission" date="2025-09" db="UniProtKB">
        <authorList>
            <consortium name="Ensembl"/>
        </authorList>
    </citation>
    <scope>IDENTIFICATION</scope>
</reference>
<dbReference type="GO" id="GO:0005765">
    <property type="term" value="C:lysosomal membrane"/>
    <property type="evidence" value="ECO:0007669"/>
    <property type="project" value="UniProtKB-SubCell"/>
</dbReference>
<dbReference type="NCBIfam" id="TIGR01494">
    <property type="entry name" value="ATPase_P-type"/>
    <property type="match status" value="2"/>
</dbReference>
<keyword evidence="29" id="KW-1185">Reference proteome</keyword>
<evidence type="ECO:0000313" key="28">
    <source>
        <dbReference type="Ensembl" id="ENSSHAP00000026215.1"/>
    </source>
</evidence>
<keyword evidence="8" id="KW-0479">Metal-binding</keyword>
<dbReference type="GO" id="GO:0050714">
    <property type="term" value="P:positive regulation of protein secretion"/>
    <property type="evidence" value="ECO:0007669"/>
    <property type="project" value="Ensembl"/>
</dbReference>
<feature type="transmembrane region" description="Helical" evidence="24">
    <location>
        <begin position="1076"/>
        <end position="1097"/>
    </location>
</feature>
<evidence type="ECO:0000256" key="3">
    <source>
        <dbReference type="ARBA" id="ARBA00004542"/>
    </source>
</evidence>
<dbReference type="InterPro" id="IPR001757">
    <property type="entry name" value="P_typ_ATPase"/>
</dbReference>
<dbReference type="Proteomes" id="UP000007648">
    <property type="component" value="Unassembled WGS sequence"/>
</dbReference>
<organism evidence="28 29">
    <name type="scientific">Sarcophilus harrisii</name>
    <name type="common">Tasmanian devil</name>
    <name type="synonym">Sarcophilus laniarius</name>
    <dbReference type="NCBI Taxonomy" id="9305"/>
    <lineage>
        <taxon>Eukaryota</taxon>
        <taxon>Metazoa</taxon>
        <taxon>Chordata</taxon>
        <taxon>Craniata</taxon>
        <taxon>Vertebrata</taxon>
        <taxon>Euteleostomi</taxon>
        <taxon>Mammalia</taxon>
        <taxon>Metatheria</taxon>
        <taxon>Dasyuromorphia</taxon>
        <taxon>Dasyuridae</taxon>
        <taxon>Sarcophilus</taxon>
    </lineage>
</organism>
<dbReference type="InParanoid" id="A0A7N4NPH5"/>
<keyword evidence="7 24" id="KW-0812">Transmembrane</keyword>
<comment type="function">
    <text evidence="20">ATPase which acts as a lysosomal polyamine exporter with high affinity for spermine. Also stimulates cellular uptake of polyamines and protects against polyamine toxicity. Plays a role in intracellular cation homeostasis and the maintenance of neuronal integrity. Contributes to cellular zinc homeostasis. Confers cellular protection against Mn(2+) and Zn(2+) toxicity and mitochondrial stress. Required for proper lysosomal and mitochondrial maintenance. Regulates the autophagy-lysosome pathway through the control of SYT11 expression at both transcriptional and post-translational levels. Facilitates recruitment of deacetylase HDAC6 to lysosomes to deacetylate CTTN, leading to actin polymerization, promotion of autophagosome-lysosome fusion and completion of autophagy. Promotes secretion of exosomes as well as secretion of SCNA via exosomes. Plays a role in lipid homeostasis.</text>
</comment>
<dbReference type="GO" id="GO:0010821">
    <property type="term" value="P:regulation of mitochondrion organization"/>
    <property type="evidence" value="ECO:0007669"/>
    <property type="project" value="Ensembl"/>
</dbReference>
<dbReference type="InterPro" id="IPR047819">
    <property type="entry name" value="P5A-ATPase_N"/>
</dbReference>
<dbReference type="GO" id="GO:0007041">
    <property type="term" value="P:lysosomal transport"/>
    <property type="evidence" value="ECO:0007669"/>
    <property type="project" value="Ensembl"/>
</dbReference>
<comment type="similarity">
    <text evidence="4">Belongs to the cation transport ATPase (P-type) (TC 3.A.3) family. Type V subfamily.</text>
</comment>
<gene>
    <name evidence="28" type="primary">ATP13A2</name>
</gene>
<evidence type="ECO:0000256" key="11">
    <source>
        <dbReference type="ARBA" id="ARBA00022840"/>
    </source>
</evidence>
<feature type="transmembrane region" description="Helical" evidence="24">
    <location>
        <begin position="299"/>
        <end position="317"/>
    </location>
</feature>
<dbReference type="GO" id="GO:0061909">
    <property type="term" value="P:autophagosome-lysosome fusion"/>
    <property type="evidence" value="ECO:0007669"/>
    <property type="project" value="Ensembl"/>
</dbReference>
<dbReference type="GO" id="GO:0006874">
    <property type="term" value="P:intracellular calcium ion homeostasis"/>
    <property type="evidence" value="ECO:0007669"/>
    <property type="project" value="Ensembl"/>
</dbReference>